<proteinExistence type="predicted"/>
<comment type="caution">
    <text evidence="2">The sequence shown here is derived from an EMBL/GenBank/DDBJ whole genome shotgun (WGS) entry which is preliminary data.</text>
</comment>
<reference evidence="2" key="1">
    <citation type="journal article" date="2014" name="Front. Microbiol.">
        <title>High frequency of phylogenetically diverse reductive dehalogenase-homologous genes in deep subseafloor sedimentary metagenomes.</title>
        <authorList>
            <person name="Kawai M."/>
            <person name="Futagami T."/>
            <person name="Toyoda A."/>
            <person name="Takaki Y."/>
            <person name="Nishi S."/>
            <person name="Hori S."/>
            <person name="Arai W."/>
            <person name="Tsubouchi T."/>
            <person name="Morono Y."/>
            <person name="Uchiyama I."/>
            <person name="Ito T."/>
            <person name="Fujiyama A."/>
            <person name="Inagaki F."/>
            <person name="Takami H."/>
        </authorList>
    </citation>
    <scope>NUCLEOTIDE SEQUENCE</scope>
    <source>
        <strain evidence="2">Expedition CK06-06</strain>
    </source>
</reference>
<dbReference type="AlphaFoldDB" id="X1ETA9"/>
<keyword evidence="1" id="KW-0175">Coiled coil</keyword>
<gene>
    <name evidence="2" type="ORF">S03H2_08918</name>
</gene>
<dbReference type="EMBL" id="BARU01004427">
    <property type="protein sequence ID" value="GAH20404.1"/>
    <property type="molecule type" value="Genomic_DNA"/>
</dbReference>
<accession>X1ETA9</accession>
<protein>
    <submittedName>
        <fullName evidence="2">Uncharacterized protein</fullName>
    </submittedName>
</protein>
<evidence type="ECO:0000256" key="1">
    <source>
        <dbReference type="SAM" id="Coils"/>
    </source>
</evidence>
<feature type="coiled-coil region" evidence="1">
    <location>
        <begin position="96"/>
        <end position="123"/>
    </location>
</feature>
<evidence type="ECO:0000313" key="2">
    <source>
        <dbReference type="EMBL" id="GAH20404.1"/>
    </source>
</evidence>
<name>X1ETA9_9ZZZZ</name>
<organism evidence="2">
    <name type="scientific">marine sediment metagenome</name>
    <dbReference type="NCBI Taxonomy" id="412755"/>
    <lineage>
        <taxon>unclassified sequences</taxon>
        <taxon>metagenomes</taxon>
        <taxon>ecological metagenomes</taxon>
    </lineage>
</organism>
<sequence length="123" mass="14829">MIVFERFGHTFRIRNNDWKKLRERFNPKNAVEYGYKSVEIEIPCSLCMLYDSGRDCHGCPFSSFGHNGCLDFLRKLFREPKFQTGRERLVWNIANNSLVRRQLNRMQKIMDKIEKENQHENQK</sequence>